<dbReference type="Pfam" id="PF10662">
    <property type="entry name" value="PduV-EutP"/>
    <property type="match status" value="1"/>
</dbReference>
<name>A0A328UAM6_9FIRM</name>
<accession>A0A328UAM6</accession>
<dbReference type="NCBIfam" id="TIGR02528">
    <property type="entry name" value="EutP"/>
    <property type="match status" value="1"/>
</dbReference>
<reference evidence="2 3" key="1">
    <citation type="submission" date="2018-06" db="EMBL/GenBank/DDBJ databases">
        <title>Noncontiguous genome sequence of Ruminococcaceae bacterium ASD2818.</title>
        <authorList>
            <person name="Chaplin A.V."/>
            <person name="Sokolova S.R."/>
            <person name="Kochetkova T.O."/>
            <person name="Goltsov A.Y."/>
            <person name="Trofimov D.Y."/>
            <person name="Efimov B.A."/>
        </authorList>
    </citation>
    <scope>NUCLEOTIDE SEQUENCE [LARGE SCALE GENOMIC DNA]</scope>
    <source>
        <strain evidence="2 3">ASD2818</strain>
    </source>
</reference>
<dbReference type="SUPFAM" id="SSF52540">
    <property type="entry name" value="P-loop containing nucleoside triphosphate hydrolases"/>
    <property type="match status" value="1"/>
</dbReference>
<dbReference type="GO" id="GO:0006576">
    <property type="term" value="P:biogenic amine metabolic process"/>
    <property type="evidence" value="ECO:0007669"/>
    <property type="project" value="InterPro"/>
</dbReference>
<dbReference type="CDD" id="cd00882">
    <property type="entry name" value="Ras_like_GTPase"/>
    <property type="match status" value="1"/>
</dbReference>
<dbReference type="InterPro" id="IPR027417">
    <property type="entry name" value="P-loop_NTPase"/>
</dbReference>
<protein>
    <submittedName>
        <fullName evidence="2">Ethanolamine utilization protein EutP</fullName>
    </submittedName>
</protein>
<evidence type="ECO:0000313" key="3">
    <source>
        <dbReference type="Proteomes" id="UP000249377"/>
    </source>
</evidence>
<evidence type="ECO:0000256" key="1">
    <source>
        <dbReference type="PIRNR" id="PIRNR036409"/>
    </source>
</evidence>
<keyword evidence="3" id="KW-1185">Reference proteome</keyword>
<dbReference type="Proteomes" id="UP000249377">
    <property type="component" value="Unassembled WGS sequence"/>
</dbReference>
<organism evidence="2 3">
    <name type="scientific">Hydrogeniiclostridium mannosilyticum</name>
    <dbReference type="NCBI Taxonomy" id="2764322"/>
    <lineage>
        <taxon>Bacteria</taxon>
        <taxon>Bacillati</taxon>
        <taxon>Bacillota</taxon>
        <taxon>Clostridia</taxon>
        <taxon>Eubacteriales</taxon>
        <taxon>Acutalibacteraceae</taxon>
        <taxon>Hydrogeniiclostridium</taxon>
    </lineage>
</organism>
<comment type="caution">
    <text evidence="2">The sequence shown here is derived from an EMBL/GenBank/DDBJ whole genome shotgun (WGS) entry which is preliminary data.</text>
</comment>
<dbReference type="Gene3D" id="3.40.50.300">
    <property type="entry name" value="P-loop containing nucleotide triphosphate hydrolases"/>
    <property type="match status" value="1"/>
</dbReference>
<dbReference type="EMBL" id="QLYR01000010">
    <property type="protein sequence ID" value="RAQ22670.1"/>
    <property type="molecule type" value="Genomic_DNA"/>
</dbReference>
<comment type="similarity">
    <text evidence="1">Belongs to the EutP/PduV family.</text>
</comment>
<dbReference type="GO" id="GO:0005524">
    <property type="term" value="F:ATP binding"/>
    <property type="evidence" value="ECO:0007669"/>
    <property type="project" value="UniProtKB-UniRule"/>
</dbReference>
<sequence length="156" mass="17323">MKKIILMGRTGCGKTTLTQALRGENIHYHKTQYVNYHDVVIDTPGEYIESKELGRALALYAYEADVVGLLLSATEPYSLYSPNITCMANRDVIGIVTHVDCEGGNPERAENWLRLAGCKTVFWVNSRSREGVDEILAYLSKGGPVPKGKVFQKQEA</sequence>
<dbReference type="PANTHER" id="PTHR40453">
    <property type="entry name" value="PROTEIN YOEF"/>
    <property type="match status" value="1"/>
</dbReference>
<evidence type="ECO:0000313" key="2">
    <source>
        <dbReference type="EMBL" id="RAQ22670.1"/>
    </source>
</evidence>
<dbReference type="RefSeq" id="WP_112333411.1">
    <property type="nucleotide sequence ID" value="NZ_JADPHD010000002.1"/>
</dbReference>
<keyword evidence="1" id="KW-0547">Nucleotide-binding</keyword>
<gene>
    <name evidence="2" type="primary">eutP</name>
    <name evidence="2" type="ORF">DPQ25_11955</name>
</gene>
<dbReference type="AlphaFoldDB" id="A0A328UAM6"/>
<proteinExistence type="inferred from homology"/>
<dbReference type="PIRSF" id="PIRSF036409">
    <property type="entry name" value="EutP_PduV"/>
    <property type="match status" value="1"/>
</dbReference>
<dbReference type="InterPro" id="IPR012381">
    <property type="entry name" value="EutP_PduV"/>
</dbReference>
<dbReference type="PANTHER" id="PTHR40453:SF1">
    <property type="entry name" value="PROTEIN YOEF"/>
    <property type="match status" value="1"/>
</dbReference>